<sequence>MVVGSHLRPPPAPLAAMLVREDECTDWSPRLLPHLSPLLPHCFLGDSLHPTFVSPAATQVCPVPAFIPNLSPLHPKAALPSYQTHHVIPTSISCTDTTSLSPPAQPHPYIFGNTSDSPSKL</sequence>
<reference evidence="2" key="1">
    <citation type="submission" date="2023-10" db="EMBL/GenBank/DDBJ databases">
        <title>Genome assemblies of two species of porcelain crab, Petrolisthes cinctipes and Petrolisthes manimaculis (Anomura: Porcellanidae).</title>
        <authorList>
            <person name="Angst P."/>
        </authorList>
    </citation>
    <scope>NUCLEOTIDE SEQUENCE</scope>
    <source>
        <strain evidence="2">PB745_01</strain>
        <tissue evidence="2">Gill</tissue>
    </source>
</reference>
<name>A0AAE1FUV2_PETCI</name>
<evidence type="ECO:0000313" key="2">
    <source>
        <dbReference type="EMBL" id="KAK3879602.1"/>
    </source>
</evidence>
<keyword evidence="3" id="KW-1185">Reference proteome</keyword>
<evidence type="ECO:0000256" key="1">
    <source>
        <dbReference type="SAM" id="MobiDB-lite"/>
    </source>
</evidence>
<evidence type="ECO:0000313" key="3">
    <source>
        <dbReference type="Proteomes" id="UP001286313"/>
    </source>
</evidence>
<dbReference type="AlphaFoldDB" id="A0AAE1FUV2"/>
<comment type="caution">
    <text evidence="2">The sequence shown here is derived from an EMBL/GenBank/DDBJ whole genome shotgun (WGS) entry which is preliminary data.</text>
</comment>
<dbReference type="Proteomes" id="UP001286313">
    <property type="component" value="Unassembled WGS sequence"/>
</dbReference>
<feature type="region of interest" description="Disordered" evidence="1">
    <location>
        <begin position="95"/>
        <end position="121"/>
    </location>
</feature>
<accession>A0AAE1FUV2</accession>
<dbReference type="EMBL" id="JAWQEG010001424">
    <property type="protein sequence ID" value="KAK3879602.1"/>
    <property type="molecule type" value="Genomic_DNA"/>
</dbReference>
<protein>
    <submittedName>
        <fullName evidence="2">Uncharacterized protein</fullName>
    </submittedName>
</protein>
<proteinExistence type="predicted"/>
<organism evidence="2 3">
    <name type="scientific">Petrolisthes cinctipes</name>
    <name type="common">Flat porcelain crab</name>
    <dbReference type="NCBI Taxonomy" id="88211"/>
    <lineage>
        <taxon>Eukaryota</taxon>
        <taxon>Metazoa</taxon>
        <taxon>Ecdysozoa</taxon>
        <taxon>Arthropoda</taxon>
        <taxon>Crustacea</taxon>
        <taxon>Multicrustacea</taxon>
        <taxon>Malacostraca</taxon>
        <taxon>Eumalacostraca</taxon>
        <taxon>Eucarida</taxon>
        <taxon>Decapoda</taxon>
        <taxon>Pleocyemata</taxon>
        <taxon>Anomura</taxon>
        <taxon>Galatheoidea</taxon>
        <taxon>Porcellanidae</taxon>
        <taxon>Petrolisthes</taxon>
    </lineage>
</organism>
<feature type="compositionally biased region" description="Polar residues" evidence="1">
    <location>
        <begin position="112"/>
        <end position="121"/>
    </location>
</feature>
<gene>
    <name evidence="2" type="ORF">Pcinc_015836</name>
</gene>